<evidence type="ECO:0000313" key="4">
    <source>
        <dbReference type="Proteomes" id="UP000521676"/>
    </source>
</evidence>
<dbReference type="Proteomes" id="UP000521676">
    <property type="component" value="Unassembled WGS sequence"/>
</dbReference>
<reference evidence="2 4" key="1">
    <citation type="submission" date="2020-06" db="EMBL/GenBank/DDBJ databases">
        <title>Anoxygenic phototrophic Chloroflexota member uses a Type I reaction center.</title>
        <authorList>
            <person name="Tsuji J.M."/>
            <person name="Shaw N.A."/>
            <person name="Nagashima S."/>
            <person name="Venkiteswaran J."/>
            <person name="Schiff S.L."/>
            <person name="Hanada S."/>
            <person name="Tank M."/>
            <person name="Neufeld J.D."/>
        </authorList>
    </citation>
    <scope>NUCLEOTIDE SEQUENCE [LARGE SCALE GENOMIC DNA]</scope>
    <source>
        <strain evidence="2">L227-S17</strain>
    </source>
</reference>
<accession>A0A8T7LZ45</accession>
<dbReference type="Proteomes" id="UP001431572">
    <property type="component" value="Chromosome 1"/>
</dbReference>
<evidence type="ECO:0000313" key="3">
    <source>
        <dbReference type="EMBL" id="WJW67455.1"/>
    </source>
</evidence>
<dbReference type="EMBL" id="CP128399">
    <property type="protein sequence ID" value="WJW67455.1"/>
    <property type="molecule type" value="Genomic_DNA"/>
</dbReference>
<evidence type="ECO:0000313" key="5">
    <source>
        <dbReference type="Proteomes" id="UP001431572"/>
    </source>
</evidence>
<sequence length="66" mass="7277">MDGPTQYLQWGFIQISIANLIVIGLLIVVFALAVIARRGEKNRPSTLEALPLSINEKVAKETEVNL</sequence>
<keyword evidence="5" id="KW-1185">Reference proteome</keyword>
<organism evidence="2 4">
    <name type="scientific">Candidatus Chlorohelix allophototropha</name>
    <dbReference type="NCBI Taxonomy" id="3003348"/>
    <lineage>
        <taxon>Bacteria</taxon>
        <taxon>Bacillati</taxon>
        <taxon>Chloroflexota</taxon>
        <taxon>Chloroflexia</taxon>
        <taxon>Candidatus Chloroheliales</taxon>
        <taxon>Candidatus Chloroheliaceae</taxon>
        <taxon>Candidatus Chlorohelix</taxon>
    </lineage>
</organism>
<dbReference type="RefSeq" id="WP_341469348.1">
    <property type="nucleotide sequence ID" value="NZ_CP128399.1"/>
</dbReference>
<keyword evidence="1" id="KW-1133">Transmembrane helix</keyword>
<proteinExistence type="predicted"/>
<feature type="transmembrane region" description="Helical" evidence="1">
    <location>
        <begin position="12"/>
        <end position="35"/>
    </location>
</feature>
<name>A0A8T7LZ45_9CHLR</name>
<reference evidence="3" key="2">
    <citation type="journal article" date="2024" name="Nature">
        <title>Anoxygenic phototroph of the Chloroflexota uses a type I reaction centre.</title>
        <authorList>
            <person name="Tsuji J.M."/>
            <person name="Shaw N.A."/>
            <person name="Nagashima S."/>
            <person name="Venkiteswaran J.J."/>
            <person name="Schiff S.L."/>
            <person name="Watanabe T."/>
            <person name="Fukui M."/>
            <person name="Hanada S."/>
            <person name="Tank M."/>
            <person name="Neufeld J.D."/>
        </authorList>
    </citation>
    <scope>NUCLEOTIDE SEQUENCE</scope>
    <source>
        <strain evidence="3">L227-S17</strain>
    </source>
</reference>
<keyword evidence="1" id="KW-0812">Transmembrane</keyword>
<protein>
    <submittedName>
        <fullName evidence="2">Uncharacterized protein</fullName>
    </submittedName>
</protein>
<dbReference type="AlphaFoldDB" id="A0A8T7LZ45"/>
<keyword evidence="1" id="KW-0472">Membrane</keyword>
<gene>
    <name evidence="2" type="ORF">HXX08_06865</name>
    <name evidence="3" type="ORF">OZ401_000721</name>
</gene>
<evidence type="ECO:0000313" key="2">
    <source>
        <dbReference type="EMBL" id="NWJ45582.1"/>
    </source>
</evidence>
<evidence type="ECO:0000256" key="1">
    <source>
        <dbReference type="SAM" id="Phobius"/>
    </source>
</evidence>
<dbReference type="EMBL" id="JACATZ010000001">
    <property type="protein sequence ID" value="NWJ45582.1"/>
    <property type="molecule type" value="Genomic_DNA"/>
</dbReference>